<proteinExistence type="predicted"/>
<organism evidence="2 3">
    <name type="scientific">Streptomyces angustmyceticus</name>
    <dbReference type="NCBI Taxonomy" id="285578"/>
    <lineage>
        <taxon>Bacteria</taxon>
        <taxon>Bacillati</taxon>
        <taxon>Actinomycetota</taxon>
        <taxon>Actinomycetes</taxon>
        <taxon>Kitasatosporales</taxon>
        <taxon>Streptomycetaceae</taxon>
        <taxon>Streptomyces</taxon>
    </lineage>
</organism>
<keyword evidence="3" id="KW-1185">Reference proteome</keyword>
<dbReference type="AlphaFoldDB" id="A0A5J4L2U8"/>
<gene>
    <name evidence="2" type="ORF">San01_08800</name>
</gene>
<protein>
    <submittedName>
        <fullName evidence="2">Uncharacterized protein</fullName>
    </submittedName>
</protein>
<feature type="region of interest" description="Disordered" evidence="1">
    <location>
        <begin position="1"/>
        <end position="25"/>
    </location>
</feature>
<evidence type="ECO:0000313" key="3">
    <source>
        <dbReference type="Proteomes" id="UP000325598"/>
    </source>
</evidence>
<evidence type="ECO:0000256" key="1">
    <source>
        <dbReference type="SAM" id="MobiDB-lite"/>
    </source>
</evidence>
<accession>A0A5J4L2U8</accession>
<comment type="caution">
    <text evidence="2">The sequence shown here is derived from an EMBL/GenBank/DDBJ whole genome shotgun (WGS) entry which is preliminary data.</text>
</comment>
<evidence type="ECO:0000313" key="2">
    <source>
        <dbReference type="EMBL" id="GES28393.1"/>
    </source>
</evidence>
<dbReference type="EMBL" id="BLAG01000004">
    <property type="protein sequence ID" value="GES28393.1"/>
    <property type="molecule type" value="Genomic_DNA"/>
</dbReference>
<sequence>MTGDGAGFEVADGNGRPPAGPTPARATAVQAAFNGLLQIRRLMNEGAADPLAVPADWERHHVVRAVALSLEAAGVTPSAVDEEGQRVATGYCVRAAEAPGVARVEWLGPAGSGAAYAEQEALRHCAAVLRRLGWEALEYRGPRRRRYLDVEPPAARGLPERPGGR</sequence>
<dbReference type="Proteomes" id="UP000325598">
    <property type="component" value="Unassembled WGS sequence"/>
</dbReference>
<reference evidence="2 3" key="1">
    <citation type="submission" date="2019-10" db="EMBL/GenBank/DDBJ databases">
        <title>Whole genome shotgun sequence of Streptomyces angustmyceticus NBRC 3934.</title>
        <authorList>
            <person name="Hosoyama A."/>
            <person name="Ichikawa N."/>
            <person name="Kimura A."/>
            <person name="Kitahashi Y."/>
            <person name="Komaki H."/>
            <person name="Uohara A."/>
        </authorList>
    </citation>
    <scope>NUCLEOTIDE SEQUENCE [LARGE SCALE GENOMIC DNA]</scope>
    <source>
        <strain evidence="2 3">NBRC 3934</strain>
    </source>
</reference>
<name>A0A5J4L2U8_9ACTN</name>